<dbReference type="Gene3D" id="3.30.420.10">
    <property type="entry name" value="Ribonuclease H-like superfamily/Ribonuclease H"/>
    <property type="match status" value="1"/>
</dbReference>
<reference evidence="4" key="2">
    <citation type="submission" date="2025-09" db="UniProtKB">
        <authorList>
            <consortium name="Ensembl"/>
        </authorList>
    </citation>
    <scope>IDENTIFICATION</scope>
</reference>
<dbReference type="GO" id="GO:0005634">
    <property type="term" value="C:nucleus"/>
    <property type="evidence" value="ECO:0007669"/>
    <property type="project" value="TreeGrafter"/>
</dbReference>
<dbReference type="InterPro" id="IPR012337">
    <property type="entry name" value="RNaseH-like_sf"/>
</dbReference>
<dbReference type="GO" id="GO:0004527">
    <property type="term" value="F:exonuclease activity"/>
    <property type="evidence" value="ECO:0007669"/>
    <property type="project" value="InterPro"/>
</dbReference>
<accession>A0A8D2HXP8</accession>
<evidence type="ECO:0000256" key="1">
    <source>
        <dbReference type="ARBA" id="ARBA00022722"/>
    </source>
</evidence>
<reference evidence="4" key="1">
    <citation type="submission" date="2025-08" db="UniProtKB">
        <authorList>
            <consortium name="Ensembl"/>
        </authorList>
    </citation>
    <scope>IDENTIFICATION</scope>
</reference>
<dbReference type="Proteomes" id="UP000694417">
    <property type="component" value="Unplaced"/>
</dbReference>
<name>A0A8D2HXP8_UROPR</name>
<dbReference type="InterPro" id="IPR013520">
    <property type="entry name" value="Ribonucl_H"/>
</dbReference>
<feature type="domain" description="Exonuclease" evidence="3">
    <location>
        <begin position="15"/>
        <end position="81"/>
    </location>
</feature>
<dbReference type="PANTHER" id="PTHR12801:SF78">
    <property type="entry name" value="INTERFERON-STIMULATED 20 KDA EXONUCLEASE-LIKE 2"/>
    <property type="match status" value="1"/>
</dbReference>
<dbReference type="GeneTree" id="ENSGT00940000159724"/>
<dbReference type="AlphaFoldDB" id="A0A8D2HXP8"/>
<evidence type="ECO:0000259" key="3">
    <source>
        <dbReference type="Pfam" id="PF00929"/>
    </source>
</evidence>
<dbReference type="InterPro" id="IPR047021">
    <property type="entry name" value="REXO1/3/4-like"/>
</dbReference>
<sequence length="100" mass="11045">IKCSGISLKFPGKMVAIDCEMVGTGPKGPVSSLARCSIANYDGDVLYNEYILPPCHIVNYQTKWSGICKKHMVNATSFKTMGRRPHNPFPSLITMTPRNL</sequence>
<dbReference type="PANTHER" id="PTHR12801">
    <property type="entry name" value="RNA EXONUCLEASE REXO1 / RECO3 FAMILY MEMBER-RELATED"/>
    <property type="match status" value="1"/>
</dbReference>
<keyword evidence="2" id="KW-0378">Hydrolase</keyword>
<dbReference type="Pfam" id="PF00929">
    <property type="entry name" value="RNase_T"/>
    <property type="match status" value="1"/>
</dbReference>
<organism evidence="4 5">
    <name type="scientific">Urocitellus parryii</name>
    <name type="common">Arctic ground squirrel</name>
    <name type="synonym">Spermophilus parryii</name>
    <dbReference type="NCBI Taxonomy" id="9999"/>
    <lineage>
        <taxon>Eukaryota</taxon>
        <taxon>Metazoa</taxon>
        <taxon>Chordata</taxon>
        <taxon>Craniata</taxon>
        <taxon>Vertebrata</taxon>
        <taxon>Euteleostomi</taxon>
        <taxon>Mammalia</taxon>
        <taxon>Eutheria</taxon>
        <taxon>Euarchontoglires</taxon>
        <taxon>Glires</taxon>
        <taxon>Rodentia</taxon>
        <taxon>Sciuromorpha</taxon>
        <taxon>Sciuridae</taxon>
        <taxon>Xerinae</taxon>
        <taxon>Marmotini</taxon>
        <taxon>Urocitellus</taxon>
    </lineage>
</organism>
<evidence type="ECO:0000313" key="4">
    <source>
        <dbReference type="Ensembl" id="ENSUPAP00010022924.1"/>
    </source>
</evidence>
<evidence type="ECO:0000313" key="5">
    <source>
        <dbReference type="Proteomes" id="UP000694417"/>
    </source>
</evidence>
<proteinExistence type="predicted"/>
<dbReference type="InterPro" id="IPR036397">
    <property type="entry name" value="RNaseH_sf"/>
</dbReference>
<dbReference type="GO" id="GO:0003676">
    <property type="term" value="F:nucleic acid binding"/>
    <property type="evidence" value="ECO:0007669"/>
    <property type="project" value="InterPro"/>
</dbReference>
<evidence type="ECO:0000256" key="2">
    <source>
        <dbReference type="ARBA" id="ARBA00022801"/>
    </source>
</evidence>
<keyword evidence="1" id="KW-0540">Nuclease</keyword>
<dbReference type="Ensembl" id="ENSUPAT00010026089.1">
    <property type="protein sequence ID" value="ENSUPAP00010022924.1"/>
    <property type="gene ID" value="ENSUPAG00010018183.1"/>
</dbReference>
<dbReference type="SUPFAM" id="SSF53098">
    <property type="entry name" value="Ribonuclease H-like"/>
    <property type="match status" value="1"/>
</dbReference>
<protein>
    <recommendedName>
        <fullName evidence="3">Exonuclease domain-containing protein</fullName>
    </recommendedName>
</protein>
<keyword evidence="5" id="KW-1185">Reference proteome</keyword>